<dbReference type="SMART" id="SM00496">
    <property type="entry name" value="IENR2"/>
    <property type="match status" value="4"/>
</dbReference>
<dbReference type="CDD" id="cd10437">
    <property type="entry name" value="GIY-YIG_HE_I-TevI_like"/>
    <property type="match status" value="1"/>
</dbReference>
<sequence>MKQKKCYKMSVIYKIVNTINGKFYIGSTVNFENRKYLHTHKLRQNKHHSPVLQNSWNKYGKGAFEFEIIERVKRKDRLIEREQFWMDKLLPTFNCSPTAESPLGMKHTAQSRKNMSRAHIGIKPTKEALAKRSLKQSGKFHHLYGKQRSQAVKDKISKGLKVYYAKHGHPSKGLHTTEKAKQLLREANWIPILQYTIDGEFVKEWQGASVAAKELGLHASNIGDCLKGRVHKTGNFKWGYKN</sequence>
<dbReference type="Gene3D" id="1.10.10.10">
    <property type="entry name" value="Winged helix-like DNA-binding domain superfamily/Winged helix DNA-binding domain"/>
    <property type="match status" value="1"/>
</dbReference>
<dbReference type="InterPro" id="IPR003611">
    <property type="entry name" value="NUMOD3"/>
</dbReference>
<dbReference type="InterPro" id="IPR006350">
    <property type="entry name" value="Intron_endoG1"/>
</dbReference>
<dbReference type="SUPFAM" id="SSF82771">
    <property type="entry name" value="GIY-YIG endonuclease"/>
    <property type="match status" value="1"/>
</dbReference>
<dbReference type="Pfam" id="PF07460">
    <property type="entry name" value="NUMOD3"/>
    <property type="match status" value="1"/>
</dbReference>
<evidence type="ECO:0000313" key="3">
    <source>
        <dbReference type="EMBL" id="KKN07245.1"/>
    </source>
</evidence>
<dbReference type="GO" id="GO:0004519">
    <property type="term" value="F:endonuclease activity"/>
    <property type="evidence" value="ECO:0007669"/>
    <property type="project" value="InterPro"/>
</dbReference>
<protein>
    <recommendedName>
        <fullName evidence="2">GIY-YIG domain-containing protein</fullName>
    </recommendedName>
</protein>
<dbReference type="Pfam" id="PF01541">
    <property type="entry name" value="GIY-YIG"/>
    <property type="match status" value="1"/>
</dbReference>
<name>A0A0F9MIT9_9ZZZZ</name>
<dbReference type="PROSITE" id="PS50164">
    <property type="entry name" value="GIY_YIG"/>
    <property type="match status" value="1"/>
</dbReference>
<accession>A0A0F9MIT9</accession>
<dbReference type="AlphaFoldDB" id="A0A0F9MIT9"/>
<dbReference type="GO" id="GO:0003677">
    <property type="term" value="F:DNA binding"/>
    <property type="evidence" value="ECO:0007669"/>
    <property type="project" value="InterPro"/>
</dbReference>
<dbReference type="SMART" id="SM00465">
    <property type="entry name" value="GIYc"/>
    <property type="match status" value="1"/>
</dbReference>
<dbReference type="InterPro" id="IPR035901">
    <property type="entry name" value="GIY-YIG_endonuc_sf"/>
</dbReference>
<dbReference type="Gene3D" id="3.40.1440.10">
    <property type="entry name" value="GIY-YIG endonuclease"/>
    <property type="match status" value="1"/>
</dbReference>
<proteinExistence type="predicted"/>
<evidence type="ECO:0000259" key="2">
    <source>
        <dbReference type="PROSITE" id="PS50164"/>
    </source>
</evidence>
<dbReference type="EMBL" id="LAZR01004592">
    <property type="protein sequence ID" value="KKN07245.1"/>
    <property type="molecule type" value="Genomic_DNA"/>
</dbReference>
<dbReference type="InterPro" id="IPR036388">
    <property type="entry name" value="WH-like_DNA-bd_sf"/>
</dbReference>
<organism evidence="3">
    <name type="scientific">marine sediment metagenome</name>
    <dbReference type="NCBI Taxonomy" id="412755"/>
    <lineage>
        <taxon>unclassified sequences</taxon>
        <taxon>metagenomes</taxon>
        <taxon>ecological metagenomes</taxon>
    </lineage>
</organism>
<comment type="caution">
    <text evidence="3">The sequence shown here is derived from an EMBL/GenBank/DDBJ whole genome shotgun (WGS) entry which is preliminary data.</text>
</comment>
<gene>
    <name evidence="3" type="ORF">LCGC14_1069130</name>
</gene>
<evidence type="ECO:0000256" key="1">
    <source>
        <dbReference type="ARBA" id="ARBA00010045"/>
    </source>
</evidence>
<feature type="domain" description="GIY-YIG" evidence="2">
    <location>
        <begin position="8"/>
        <end position="95"/>
    </location>
</feature>
<comment type="similarity">
    <text evidence="1">To endonucleases of group I introns of fungi and phage.</text>
</comment>
<dbReference type="NCBIfam" id="TIGR01453">
    <property type="entry name" value="grpIintron_endo"/>
    <property type="match status" value="1"/>
</dbReference>
<reference evidence="3" key="1">
    <citation type="journal article" date="2015" name="Nature">
        <title>Complex archaea that bridge the gap between prokaryotes and eukaryotes.</title>
        <authorList>
            <person name="Spang A."/>
            <person name="Saw J.H."/>
            <person name="Jorgensen S.L."/>
            <person name="Zaremba-Niedzwiedzka K."/>
            <person name="Martijn J."/>
            <person name="Lind A.E."/>
            <person name="van Eijk R."/>
            <person name="Schleper C."/>
            <person name="Guy L."/>
            <person name="Ettema T.J."/>
        </authorList>
    </citation>
    <scope>NUCLEOTIDE SEQUENCE</scope>
</reference>
<dbReference type="SUPFAM" id="SSF64496">
    <property type="entry name" value="DNA-binding domain of intron-encoded endonucleases"/>
    <property type="match status" value="1"/>
</dbReference>
<dbReference type="InterPro" id="IPR000305">
    <property type="entry name" value="GIY-YIG_endonuc"/>
</dbReference>